<comment type="caution">
    <text evidence="1">The sequence shown here is derived from an EMBL/GenBank/DDBJ whole genome shotgun (WGS) entry which is preliminary data.</text>
</comment>
<dbReference type="AlphaFoldDB" id="A0A329MD37"/>
<gene>
    <name evidence="1" type="ORF">DQP57_00290</name>
</gene>
<evidence type="ECO:0000313" key="1">
    <source>
        <dbReference type="EMBL" id="RAV17628.1"/>
    </source>
</evidence>
<dbReference type="Proteomes" id="UP000250915">
    <property type="component" value="Unassembled WGS sequence"/>
</dbReference>
<sequence>MQLSDLPQRQNPRPKIHGLCPGDYPDGWVEFDHLDGMYSFCEVYDEVGNYLGVVHLKFSMPLEPYLDGYRLAREDSNLQPAD</sequence>
<name>A0A329MD37_9MYCO</name>
<proteinExistence type="predicted"/>
<reference evidence="1 2" key="1">
    <citation type="submission" date="2018-06" db="EMBL/GenBank/DDBJ databases">
        <title>NTM in soil in Japan.</title>
        <authorList>
            <person name="Ohya K."/>
        </authorList>
    </citation>
    <scope>NUCLEOTIDE SEQUENCE [LARGE SCALE GENOMIC DNA]</scope>
    <source>
        <strain evidence="1 2">GF28</strain>
    </source>
</reference>
<organism evidence="1 2">
    <name type="scientific">Mycobacterium colombiense</name>
    <dbReference type="NCBI Taxonomy" id="339268"/>
    <lineage>
        <taxon>Bacteria</taxon>
        <taxon>Bacillati</taxon>
        <taxon>Actinomycetota</taxon>
        <taxon>Actinomycetes</taxon>
        <taxon>Mycobacteriales</taxon>
        <taxon>Mycobacteriaceae</taxon>
        <taxon>Mycobacterium</taxon>
        <taxon>Mycobacterium avium complex (MAC)</taxon>
    </lineage>
</organism>
<evidence type="ECO:0000313" key="2">
    <source>
        <dbReference type="Proteomes" id="UP000250915"/>
    </source>
</evidence>
<dbReference type="EMBL" id="QMEV01000001">
    <property type="protein sequence ID" value="RAV17628.1"/>
    <property type="molecule type" value="Genomic_DNA"/>
</dbReference>
<protein>
    <submittedName>
        <fullName evidence="1">Uncharacterized protein</fullName>
    </submittedName>
</protein>
<accession>A0A329MD37</accession>